<evidence type="ECO:0000313" key="4">
    <source>
        <dbReference type="Proteomes" id="UP001049176"/>
    </source>
</evidence>
<evidence type="ECO:0000313" key="3">
    <source>
        <dbReference type="EMBL" id="KAG7089642.1"/>
    </source>
</evidence>
<reference evidence="3" key="1">
    <citation type="journal article" date="2021" name="Genome Biol. Evol.">
        <title>The assembled and annotated genome of the fairy-ring fungus Marasmius oreades.</title>
        <authorList>
            <person name="Hiltunen M."/>
            <person name="Ament-Velasquez S.L."/>
            <person name="Johannesson H."/>
        </authorList>
    </citation>
    <scope>NUCLEOTIDE SEQUENCE</scope>
    <source>
        <strain evidence="3">03SP1</strain>
    </source>
</reference>
<feature type="transmembrane region" description="Helical" evidence="2">
    <location>
        <begin position="55"/>
        <end position="81"/>
    </location>
</feature>
<dbReference type="OrthoDB" id="3250682at2759"/>
<dbReference type="AlphaFoldDB" id="A0A9P7UPF2"/>
<feature type="transmembrane region" description="Helical" evidence="2">
    <location>
        <begin position="101"/>
        <end position="124"/>
    </location>
</feature>
<sequence>MPLALVPLSLADIVIHTFLYGIFFLLNLVSVWFIWFPLQRRAERGVAAALKKPMFIGAVTLFATVTTHWVCNVLRLFQAMVYFKQGTSPLEYYADLSQRIYAVKTGLIMASVVAGDIMIVYRLWVVWSCQYYVIILPSISVIGVAISGSGITYELTQFTRGKSIFASSAQAWVICEALFTILTNVYCTGLIAWRIWFTNHHSLSLDNDKSRSSSASRHLMAAMVIIIESALLYSSFLVVFIGTYVAKHQIESLIVDCLPPVAGIAFSLINVRAHLFRVKSGSMLPSTVPSFHVSRSNDDEEVPMAYPMQPLTVHNVHETPSSDYAPASVEGGKVTH</sequence>
<gene>
    <name evidence="3" type="ORF">E1B28_011304</name>
</gene>
<protein>
    <submittedName>
        <fullName evidence="3">Uncharacterized protein</fullName>
    </submittedName>
</protein>
<feature type="transmembrane region" description="Helical" evidence="2">
    <location>
        <begin position="171"/>
        <end position="197"/>
    </location>
</feature>
<dbReference type="KEGG" id="more:E1B28_011304"/>
<keyword evidence="2" id="KW-1133">Transmembrane helix</keyword>
<dbReference type="GeneID" id="66080379"/>
<feature type="transmembrane region" description="Helical" evidence="2">
    <location>
        <begin position="218"/>
        <end position="241"/>
    </location>
</feature>
<keyword evidence="4" id="KW-1185">Reference proteome</keyword>
<proteinExistence type="predicted"/>
<evidence type="ECO:0000256" key="2">
    <source>
        <dbReference type="SAM" id="Phobius"/>
    </source>
</evidence>
<feature type="transmembrane region" description="Helical" evidence="2">
    <location>
        <begin position="131"/>
        <end position="151"/>
    </location>
</feature>
<organism evidence="3 4">
    <name type="scientific">Marasmius oreades</name>
    <name type="common">fairy-ring Marasmius</name>
    <dbReference type="NCBI Taxonomy" id="181124"/>
    <lineage>
        <taxon>Eukaryota</taxon>
        <taxon>Fungi</taxon>
        <taxon>Dikarya</taxon>
        <taxon>Basidiomycota</taxon>
        <taxon>Agaricomycotina</taxon>
        <taxon>Agaricomycetes</taxon>
        <taxon>Agaricomycetidae</taxon>
        <taxon>Agaricales</taxon>
        <taxon>Marasmiineae</taxon>
        <taxon>Marasmiaceae</taxon>
        <taxon>Marasmius</taxon>
    </lineage>
</organism>
<keyword evidence="2" id="KW-0812">Transmembrane</keyword>
<comment type="caution">
    <text evidence="3">The sequence shown here is derived from an EMBL/GenBank/DDBJ whole genome shotgun (WGS) entry which is preliminary data.</text>
</comment>
<accession>A0A9P7UPF2</accession>
<dbReference type="Proteomes" id="UP001049176">
    <property type="component" value="Chromosome 7"/>
</dbReference>
<name>A0A9P7UPF2_9AGAR</name>
<evidence type="ECO:0000256" key="1">
    <source>
        <dbReference type="SAM" id="MobiDB-lite"/>
    </source>
</evidence>
<dbReference type="EMBL" id="CM032187">
    <property type="protein sequence ID" value="KAG7089642.1"/>
    <property type="molecule type" value="Genomic_DNA"/>
</dbReference>
<keyword evidence="2" id="KW-0472">Membrane</keyword>
<dbReference type="RefSeq" id="XP_043006112.1">
    <property type="nucleotide sequence ID" value="XM_043156327.1"/>
</dbReference>
<feature type="transmembrane region" description="Helical" evidence="2">
    <location>
        <begin position="13"/>
        <end position="35"/>
    </location>
</feature>
<feature type="region of interest" description="Disordered" evidence="1">
    <location>
        <begin position="317"/>
        <end position="336"/>
    </location>
</feature>